<feature type="region of interest" description="Disordered" evidence="1">
    <location>
        <begin position="45"/>
        <end position="66"/>
    </location>
</feature>
<reference evidence="2" key="1">
    <citation type="submission" date="2014-11" db="EMBL/GenBank/DDBJ databases">
        <authorList>
            <person name="Zhu J."/>
            <person name="Qi W."/>
            <person name="Song R."/>
        </authorList>
    </citation>
    <scope>NUCLEOTIDE SEQUENCE</scope>
</reference>
<evidence type="ECO:0000256" key="1">
    <source>
        <dbReference type="SAM" id="MobiDB-lite"/>
    </source>
</evidence>
<evidence type="ECO:0000313" key="2">
    <source>
        <dbReference type="EMBL" id="ANV80147.1"/>
    </source>
</evidence>
<proteinExistence type="predicted"/>
<reference evidence="2" key="2">
    <citation type="journal article" date="2015" name="ISME J.">
        <title>A new class of marine Euryarchaeota group II from the Mediterranean deep chlorophyll maximum.</title>
        <authorList>
            <person name="Martin-Cuadrado A.B."/>
            <person name="Garcia-Heredia I."/>
            <person name="Molto A.G."/>
            <person name="Lopez-Ubeda R."/>
            <person name="Kimes N."/>
            <person name="Lopez-Garcia P."/>
            <person name="Moreira D."/>
            <person name="Rodriguez-Valera F."/>
        </authorList>
    </citation>
    <scope>NUCLEOTIDE SEQUENCE</scope>
</reference>
<protein>
    <submittedName>
        <fullName evidence="2">Uncharacterized protein</fullName>
    </submittedName>
</protein>
<dbReference type="EMBL" id="KP211875">
    <property type="protein sequence ID" value="ANV80147.1"/>
    <property type="molecule type" value="Genomic_DNA"/>
</dbReference>
<dbReference type="AlphaFoldDB" id="A0A1B1TCY8"/>
<name>A0A1B1TCY8_9ARCH</name>
<sequence length="124" mass="13190">MLPKIKIDGCALCTQSNYLVYPTNVIWKNQQNEEETVGGLIVSRGTNETTPIEDSPPITGKPSSSAAGATAILSTIKHGITRSGVTGSIRSLSKVNKFGGFDCPGCAWPDPDDHPQQNFSNANQ</sequence>
<accession>A0A1B1TCY8</accession>
<organism evidence="2">
    <name type="scientific">uncultured Poseidoniia archaeon</name>
    <dbReference type="NCBI Taxonomy" id="1697135"/>
    <lineage>
        <taxon>Archaea</taxon>
        <taxon>Methanobacteriati</taxon>
        <taxon>Thermoplasmatota</taxon>
        <taxon>Candidatus Poseidoniia</taxon>
        <taxon>environmental samples</taxon>
    </lineage>
</organism>